<sequence>MELNPVPVKALFSTHPETIFLAKESSSCATSLLGSYRFNRHFQIALSRTPLEGNSYVYKHRVRRNPNDFVQAGTFHAFLLGTVEGTGSAKPASAADKLSHNAETVKQMKLVQITNPSNKAQELFERGHSMLNEILNEEMSNHGSIERAWVGKSPKSPIVIDYGWFSEFIDGPMDVGSDVLMDVTLHRHDAYADGLLVKNYSLIAHEIHVVDAEDLQLTGFVNLALEDLTEELKISLNIGR</sequence>
<gene>
    <name evidence="1" type="ORF">C8F04DRAFT_1191604</name>
</gene>
<keyword evidence="2" id="KW-1185">Reference proteome</keyword>
<reference evidence="1" key="1">
    <citation type="submission" date="2023-03" db="EMBL/GenBank/DDBJ databases">
        <title>Massive genome expansion in bonnet fungi (Mycena s.s.) driven by repeated elements and novel gene families across ecological guilds.</title>
        <authorList>
            <consortium name="Lawrence Berkeley National Laboratory"/>
            <person name="Harder C.B."/>
            <person name="Miyauchi S."/>
            <person name="Viragh M."/>
            <person name="Kuo A."/>
            <person name="Thoen E."/>
            <person name="Andreopoulos B."/>
            <person name="Lu D."/>
            <person name="Skrede I."/>
            <person name="Drula E."/>
            <person name="Henrissat B."/>
            <person name="Morin E."/>
            <person name="Kohler A."/>
            <person name="Barry K."/>
            <person name="LaButti K."/>
            <person name="Morin E."/>
            <person name="Salamov A."/>
            <person name="Lipzen A."/>
            <person name="Mereny Z."/>
            <person name="Hegedus B."/>
            <person name="Baldrian P."/>
            <person name="Stursova M."/>
            <person name="Weitz H."/>
            <person name="Taylor A."/>
            <person name="Grigoriev I.V."/>
            <person name="Nagy L.G."/>
            <person name="Martin F."/>
            <person name="Kauserud H."/>
        </authorList>
    </citation>
    <scope>NUCLEOTIDE SEQUENCE</scope>
    <source>
        <strain evidence="1">CBHHK200</strain>
    </source>
</reference>
<protein>
    <submittedName>
        <fullName evidence="1">Uncharacterized protein</fullName>
    </submittedName>
</protein>
<organism evidence="1 2">
    <name type="scientific">Mycena alexandri</name>
    <dbReference type="NCBI Taxonomy" id="1745969"/>
    <lineage>
        <taxon>Eukaryota</taxon>
        <taxon>Fungi</taxon>
        <taxon>Dikarya</taxon>
        <taxon>Basidiomycota</taxon>
        <taxon>Agaricomycotina</taxon>
        <taxon>Agaricomycetes</taxon>
        <taxon>Agaricomycetidae</taxon>
        <taxon>Agaricales</taxon>
        <taxon>Marasmiineae</taxon>
        <taxon>Mycenaceae</taxon>
        <taxon>Mycena</taxon>
    </lineage>
</organism>
<comment type="caution">
    <text evidence="1">The sequence shown here is derived from an EMBL/GenBank/DDBJ whole genome shotgun (WGS) entry which is preliminary data.</text>
</comment>
<evidence type="ECO:0000313" key="1">
    <source>
        <dbReference type="EMBL" id="KAJ7025250.1"/>
    </source>
</evidence>
<dbReference type="EMBL" id="JARJCM010000156">
    <property type="protein sequence ID" value="KAJ7025250.1"/>
    <property type="molecule type" value="Genomic_DNA"/>
</dbReference>
<proteinExistence type="predicted"/>
<dbReference type="Proteomes" id="UP001218188">
    <property type="component" value="Unassembled WGS sequence"/>
</dbReference>
<accession>A0AAD6WUG1</accession>
<dbReference type="AlphaFoldDB" id="A0AAD6WUG1"/>
<name>A0AAD6WUG1_9AGAR</name>
<evidence type="ECO:0000313" key="2">
    <source>
        <dbReference type="Proteomes" id="UP001218188"/>
    </source>
</evidence>